<dbReference type="GO" id="GO:0008270">
    <property type="term" value="F:zinc ion binding"/>
    <property type="evidence" value="ECO:0007669"/>
    <property type="project" value="InterPro"/>
</dbReference>
<evidence type="ECO:0000256" key="1">
    <source>
        <dbReference type="ARBA" id="ARBA00023242"/>
    </source>
</evidence>
<dbReference type="RefSeq" id="XP_007924501.1">
    <property type="nucleotide sequence ID" value="XM_007926310.1"/>
</dbReference>
<accession>M3B3C6</accession>
<feature type="non-terminal residue" evidence="4">
    <location>
        <position position="773"/>
    </location>
</feature>
<proteinExistence type="predicted"/>
<dbReference type="CDD" id="cd00067">
    <property type="entry name" value="GAL4"/>
    <property type="match status" value="1"/>
</dbReference>
<dbReference type="EMBL" id="KB446557">
    <property type="protein sequence ID" value="EME83877.1"/>
    <property type="molecule type" value="Genomic_DNA"/>
</dbReference>
<evidence type="ECO:0000313" key="4">
    <source>
        <dbReference type="EMBL" id="EME83877.1"/>
    </source>
</evidence>
<dbReference type="OrthoDB" id="5958943at2759"/>
<sequence length="773" mass="86506">SKRRQNRSCDHCRSGKRRCDVRYKPGDPSPPPPCSNCKKWKKSCTVEWIKAREQNPPARSANRQRRKSSARPRDHIATTHLCSSNDTLWSASPEGYCPQVLHSRTAIDRERLCELSIPSANNSAIPEECARPSTEIDRSLFSPTESVILACSTLDGNLNQASEQKADAECSVSGIDFGLCASSSPNLPLTPTITRSSVSEKEQLERKSWSIRDTFIRPPSPFSAQFLADDYNRLHINQSLLKIYHDSLEGALSCWLTERNCPYSFSTFDSKDAWGSRWASRMVKRVCSLDNEYSKAGLLSKLDHKEGSKVLNMVVLAFAAQWAQTGQRYDQPERFASKESFGRDTQKDLWHQANRALRAASDNNSFQAIFAGIIFSLTQRPIDSTEVLLDLDSAEQDELASLFNVLDIDGPTVTLDIALRKLHDHQRRLQGSRHPGVYGAKAPRGLSADHMETFGLLYWLAVMFDTLSAAMNRRSFTISDADTSVSRSERKLAAVDTHPVQSSASTSDDADVWGDYFLREQSYVGDVRKTTARWPCEYVDAASCLADAAPVKVLLYRRLGHLQSLFYQRAPAQEIEESLEAAMEVYNHWNSTYALFIDDCIGNHEDLPARIQSWYTLLCGHWNLAVLMLLDLIDTLDNADMTMPTHRHLRQEIHFTGPLRETAVAAISELGRCCCSGSVEEPLAFSQSPDFHSAVNKAALLTEPWTVVLVRAYGYAGAILANRLRSEVYEVADMDAVASAKTRERLRYCIEGLHLLGKKSDMALCAAELLSRA</sequence>
<dbReference type="GeneID" id="19342901"/>
<dbReference type="PROSITE" id="PS50048">
    <property type="entry name" value="ZN2_CY6_FUNGAL_2"/>
    <property type="match status" value="1"/>
</dbReference>
<dbReference type="VEuPathDB" id="FungiDB:MYCFIDRAFT_96039"/>
<evidence type="ECO:0000313" key="5">
    <source>
        <dbReference type="Proteomes" id="UP000016932"/>
    </source>
</evidence>
<dbReference type="HOGENOM" id="CLU_006237_0_0_1"/>
<dbReference type="Proteomes" id="UP000016932">
    <property type="component" value="Unassembled WGS sequence"/>
</dbReference>
<reference evidence="4 5" key="1">
    <citation type="journal article" date="2012" name="PLoS Pathog.">
        <title>Diverse lifestyles and strategies of plant pathogenesis encoded in the genomes of eighteen Dothideomycetes fungi.</title>
        <authorList>
            <person name="Ohm R.A."/>
            <person name="Feau N."/>
            <person name="Henrissat B."/>
            <person name="Schoch C.L."/>
            <person name="Horwitz B.A."/>
            <person name="Barry K.W."/>
            <person name="Condon B.J."/>
            <person name="Copeland A.C."/>
            <person name="Dhillon B."/>
            <person name="Glaser F."/>
            <person name="Hesse C.N."/>
            <person name="Kosti I."/>
            <person name="LaButti K."/>
            <person name="Lindquist E.A."/>
            <person name="Lucas S."/>
            <person name="Salamov A.A."/>
            <person name="Bradshaw R.E."/>
            <person name="Ciuffetti L."/>
            <person name="Hamelin R.C."/>
            <person name="Kema G.H.J."/>
            <person name="Lawrence C."/>
            <person name="Scott J.A."/>
            <person name="Spatafora J.W."/>
            <person name="Turgeon B.G."/>
            <person name="de Wit P.J.G.M."/>
            <person name="Zhong S."/>
            <person name="Goodwin S.B."/>
            <person name="Grigoriev I.V."/>
        </authorList>
    </citation>
    <scope>NUCLEOTIDE SEQUENCE [LARGE SCALE GENOMIC DNA]</scope>
    <source>
        <strain evidence="4 5">CIRAD86</strain>
    </source>
</reference>
<dbReference type="InterPro" id="IPR001138">
    <property type="entry name" value="Zn2Cys6_DnaBD"/>
</dbReference>
<keyword evidence="5" id="KW-1185">Reference proteome</keyword>
<dbReference type="STRING" id="383855.M3B3C6"/>
<dbReference type="SUPFAM" id="SSF57701">
    <property type="entry name" value="Zn2/Cys6 DNA-binding domain"/>
    <property type="match status" value="1"/>
</dbReference>
<gene>
    <name evidence="4" type="ORF">MYCFIDRAFT_96039</name>
</gene>
<feature type="domain" description="Zn(2)-C6 fungal-type" evidence="3">
    <location>
        <begin position="8"/>
        <end position="46"/>
    </location>
</feature>
<organism evidence="4 5">
    <name type="scientific">Pseudocercospora fijiensis (strain CIRAD86)</name>
    <name type="common">Black leaf streak disease fungus</name>
    <name type="synonym">Mycosphaerella fijiensis</name>
    <dbReference type="NCBI Taxonomy" id="383855"/>
    <lineage>
        <taxon>Eukaryota</taxon>
        <taxon>Fungi</taxon>
        <taxon>Dikarya</taxon>
        <taxon>Ascomycota</taxon>
        <taxon>Pezizomycotina</taxon>
        <taxon>Dothideomycetes</taxon>
        <taxon>Dothideomycetidae</taxon>
        <taxon>Mycosphaerellales</taxon>
        <taxon>Mycosphaerellaceae</taxon>
        <taxon>Pseudocercospora</taxon>
    </lineage>
</organism>
<dbReference type="Pfam" id="PF00172">
    <property type="entry name" value="Zn_clus"/>
    <property type="match status" value="1"/>
</dbReference>
<feature type="region of interest" description="Disordered" evidence="2">
    <location>
        <begin position="51"/>
        <end position="76"/>
    </location>
</feature>
<dbReference type="eggNOG" id="ENOG502SHX1">
    <property type="taxonomic scope" value="Eukaryota"/>
</dbReference>
<dbReference type="KEGG" id="pfj:MYCFIDRAFT_96039"/>
<dbReference type="AlphaFoldDB" id="M3B3C6"/>
<evidence type="ECO:0000256" key="2">
    <source>
        <dbReference type="SAM" id="MobiDB-lite"/>
    </source>
</evidence>
<dbReference type="SMART" id="SM00066">
    <property type="entry name" value="GAL4"/>
    <property type="match status" value="1"/>
</dbReference>
<name>M3B3C6_PSEFD</name>
<dbReference type="Gene3D" id="4.10.240.10">
    <property type="entry name" value="Zn(2)-C6 fungal-type DNA-binding domain"/>
    <property type="match status" value="1"/>
</dbReference>
<dbReference type="InterPro" id="IPR036864">
    <property type="entry name" value="Zn2-C6_fun-type_DNA-bd_sf"/>
</dbReference>
<evidence type="ECO:0000259" key="3">
    <source>
        <dbReference type="PROSITE" id="PS50048"/>
    </source>
</evidence>
<dbReference type="GO" id="GO:0000981">
    <property type="term" value="F:DNA-binding transcription factor activity, RNA polymerase II-specific"/>
    <property type="evidence" value="ECO:0007669"/>
    <property type="project" value="InterPro"/>
</dbReference>
<protein>
    <recommendedName>
        <fullName evidence="3">Zn(2)-C6 fungal-type domain-containing protein</fullName>
    </recommendedName>
</protein>
<feature type="non-terminal residue" evidence="4">
    <location>
        <position position="1"/>
    </location>
</feature>
<keyword evidence="1" id="KW-0539">Nucleus</keyword>